<dbReference type="EMBL" id="CAJPDQ010000009">
    <property type="protein sequence ID" value="CAF9914173.1"/>
    <property type="molecule type" value="Genomic_DNA"/>
</dbReference>
<name>A0A8H3F1S3_9LECA</name>
<dbReference type="Proteomes" id="UP000664169">
    <property type="component" value="Unassembled WGS sequence"/>
</dbReference>
<keyword evidence="2" id="KW-1185">Reference proteome</keyword>
<comment type="caution">
    <text evidence="1">The sequence shown here is derived from an EMBL/GenBank/DDBJ whole genome shotgun (WGS) entry which is preliminary data.</text>
</comment>
<accession>A0A8H3F1S3</accession>
<evidence type="ECO:0000313" key="1">
    <source>
        <dbReference type="EMBL" id="CAF9914173.1"/>
    </source>
</evidence>
<reference evidence="1" key="1">
    <citation type="submission" date="2021-03" db="EMBL/GenBank/DDBJ databases">
        <authorList>
            <person name="Tagirdzhanova G."/>
        </authorList>
    </citation>
    <scope>NUCLEOTIDE SEQUENCE</scope>
</reference>
<protein>
    <submittedName>
        <fullName evidence="1">Uncharacterized protein</fullName>
    </submittedName>
</protein>
<proteinExistence type="predicted"/>
<evidence type="ECO:0000313" key="2">
    <source>
        <dbReference type="Proteomes" id="UP000664169"/>
    </source>
</evidence>
<gene>
    <name evidence="1" type="ORF">GOMPHAMPRED_008088</name>
</gene>
<dbReference type="AlphaFoldDB" id="A0A8H3F1S3"/>
<organism evidence="1 2">
    <name type="scientific">Gomphillus americanus</name>
    <dbReference type="NCBI Taxonomy" id="1940652"/>
    <lineage>
        <taxon>Eukaryota</taxon>
        <taxon>Fungi</taxon>
        <taxon>Dikarya</taxon>
        <taxon>Ascomycota</taxon>
        <taxon>Pezizomycotina</taxon>
        <taxon>Lecanoromycetes</taxon>
        <taxon>OSLEUM clade</taxon>
        <taxon>Ostropomycetidae</taxon>
        <taxon>Ostropales</taxon>
        <taxon>Graphidaceae</taxon>
        <taxon>Gomphilloideae</taxon>
        <taxon>Gomphillus</taxon>
    </lineage>
</organism>
<sequence>MATNDPPQKTLQVQDHEALRTFETWLVESAHSDHQGVEVCTDSALRDKMHQLCETLTIIDKDPQSYVVLKAPGQRAIPMVVKDKPIILIAVQEQGDLKINNQPLNGYWTNLYETADLTGSGSVVVLIPR</sequence>